<evidence type="ECO:0000256" key="6">
    <source>
        <dbReference type="ARBA" id="ARBA00023136"/>
    </source>
</evidence>
<dbReference type="InterPro" id="IPR052518">
    <property type="entry name" value="CHR_Transporter"/>
</dbReference>
<comment type="subcellular location">
    <subcellularLocation>
        <location evidence="1">Cell membrane</location>
        <topology evidence="1">Multi-pass membrane protein</topology>
    </subcellularLocation>
</comment>
<feature type="transmembrane region" description="Helical" evidence="7">
    <location>
        <begin position="71"/>
        <end position="95"/>
    </location>
</feature>
<evidence type="ECO:0000256" key="2">
    <source>
        <dbReference type="ARBA" id="ARBA00005262"/>
    </source>
</evidence>
<proteinExistence type="inferred from homology"/>
<keyword evidence="5 7" id="KW-1133">Transmembrane helix</keyword>
<accession>A0A6N2R7W1</accession>
<dbReference type="PANTHER" id="PTHR43663">
    <property type="entry name" value="CHROMATE TRANSPORT PROTEIN-RELATED"/>
    <property type="match status" value="1"/>
</dbReference>
<feature type="transmembrane region" description="Helical" evidence="7">
    <location>
        <begin position="143"/>
        <end position="162"/>
    </location>
</feature>
<name>A0A6N2R7W1_9FIRM</name>
<evidence type="ECO:0000256" key="4">
    <source>
        <dbReference type="ARBA" id="ARBA00022692"/>
    </source>
</evidence>
<comment type="similarity">
    <text evidence="2">Belongs to the chromate ion transporter (CHR) (TC 2.A.51) family.</text>
</comment>
<evidence type="ECO:0000313" key="8">
    <source>
        <dbReference type="EMBL" id="VYS77203.1"/>
    </source>
</evidence>
<dbReference type="InterPro" id="IPR003370">
    <property type="entry name" value="Chromate_transpt"/>
</dbReference>
<dbReference type="GO" id="GO:0005886">
    <property type="term" value="C:plasma membrane"/>
    <property type="evidence" value="ECO:0007669"/>
    <property type="project" value="UniProtKB-SubCell"/>
</dbReference>
<keyword evidence="3" id="KW-1003">Cell membrane</keyword>
<dbReference type="PANTHER" id="PTHR43663:SF1">
    <property type="entry name" value="CHROMATE TRANSPORTER"/>
    <property type="match status" value="1"/>
</dbReference>
<evidence type="ECO:0000256" key="7">
    <source>
        <dbReference type="SAM" id="Phobius"/>
    </source>
</evidence>
<gene>
    <name evidence="8" type="primary">chrA1</name>
    <name evidence="8" type="ORF">CNLFYP112_00036</name>
</gene>
<feature type="transmembrane region" description="Helical" evidence="7">
    <location>
        <begin position="169"/>
        <end position="186"/>
    </location>
</feature>
<dbReference type="EMBL" id="CACRTG010000001">
    <property type="protein sequence ID" value="VYS77203.1"/>
    <property type="molecule type" value="Genomic_DNA"/>
</dbReference>
<dbReference type="GO" id="GO:0015109">
    <property type="term" value="F:chromate transmembrane transporter activity"/>
    <property type="evidence" value="ECO:0007669"/>
    <property type="project" value="InterPro"/>
</dbReference>
<evidence type="ECO:0000256" key="1">
    <source>
        <dbReference type="ARBA" id="ARBA00004651"/>
    </source>
</evidence>
<reference evidence="8" key="1">
    <citation type="submission" date="2019-11" db="EMBL/GenBank/DDBJ databases">
        <authorList>
            <person name="Feng L."/>
        </authorList>
    </citation>
    <scope>NUCLEOTIDE SEQUENCE</scope>
    <source>
        <strain evidence="8">CnexileLFYP112</strain>
    </source>
</reference>
<sequence length="187" mass="20150">MIYLQLFLSYLQIGAFSFGGGYAAMPLIQAQVVEKYHWLSMTEFSDLVTIAEMTPGPIAINSATFVGTQVAGLSGALIATLGCILPSCIIVTLLAKIYIQYRNVKIMQDILGTLRPVVVSMIAVAGLGILSSVFFLSGKFAPALSNFNIRGIIFFAGALLCLRKTKLSPILIMVGCGILELLYQTIF</sequence>
<evidence type="ECO:0000256" key="5">
    <source>
        <dbReference type="ARBA" id="ARBA00022989"/>
    </source>
</evidence>
<keyword evidence="6 7" id="KW-0472">Membrane</keyword>
<feature type="transmembrane region" description="Helical" evidence="7">
    <location>
        <begin position="116"/>
        <end position="137"/>
    </location>
</feature>
<keyword evidence="4 7" id="KW-0812">Transmembrane</keyword>
<dbReference type="Pfam" id="PF02417">
    <property type="entry name" value="Chromate_transp"/>
    <property type="match status" value="1"/>
</dbReference>
<dbReference type="AlphaFoldDB" id="A0A6N2R7W1"/>
<organism evidence="8">
    <name type="scientific">[Clostridium] nexile</name>
    <dbReference type="NCBI Taxonomy" id="29361"/>
    <lineage>
        <taxon>Bacteria</taxon>
        <taxon>Bacillati</taxon>
        <taxon>Bacillota</taxon>
        <taxon>Clostridia</taxon>
        <taxon>Lachnospirales</taxon>
        <taxon>Lachnospiraceae</taxon>
        <taxon>Tyzzerella</taxon>
    </lineage>
</organism>
<evidence type="ECO:0000256" key="3">
    <source>
        <dbReference type="ARBA" id="ARBA00022475"/>
    </source>
</evidence>
<protein>
    <submittedName>
        <fullName evidence="8">Chromate transport protein</fullName>
    </submittedName>
</protein>